<dbReference type="PROSITE" id="PS51462">
    <property type="entry name" value="NUDIX"/>
    <property type="match status" value="1"/>
</dbReference>
<sequence>MTRPVLGVLAVVVEGTRVLLVQRGKEPDKGLWGYPGGHVENGETLEEAALRELDEETGIVARADGQLATFDLIRRDEAGAVTRHYVLVAVRCRHVSGDPVAADDAADARWVATADVFAHRLPMSANVDTLLARALDHDGKAGSR</sequence>
<dbReference type="Proteomes" id="UP000322080">
    <property type="component" value="Unassembled WGS sequence"/>
</dbReference>
<comment type="cofactor">
    <cofactor evidence="1">
        <name>Mg(2+)</name>
        <dbReference type="ChEBI" id="CHEBI:18420"/>
    </cofactor>
</comment>
<dbReference type="EMBL" id="VSIY01000005">
    <property type="protein sequence ID" value="TYB81618.1"/>
    <property type="molecule type" value="Genomic_DNA"/>
</dbReference>
<dbReference type="PANTHER" id="PTHR43736:SF1">
    <property type="entry name" value="DIHYDRONEOPTERIN TRIPHOSPHATE DIPHOSPHATASE"/>
    <property type="match status" value="1"/>
</dbReference>
<evidence type="ECO:0000259" key="4">
    <source>
        <dbReference type="PROSITE" id="PS51462"/>
    </source>
</evidence>
<name>A0A5D0RLX3_9RHOB</name>
<dbReference type="CDD" id="cd04673">
    <property type="entry name" value="NUDIX_ADPRase"/>
    <property type="match status" value="1"/>
</dbReference>
<feature type="domain" description="Nudix hydrolase" evidence="4">
    <location>
        <begin position="1"/>
        <end position="134"/>
    </location>
</feature>
<gene>
    <name evidence="5" type="ORF">FVF75_07840</name>
</gene>
<organism evidence="5 6">
    <name type="scientific">Maritimibacter fusiformis</name>
    <dbReference type="NCBI Taxonomy" id="2603819"/>
    <lineage>
        <taxon>Bacteria</taxon>
        <taxon>Pseudomonadati</taxon>
        <taxon>Pseudomonadota</taxon>
        <taxon>Alphaproteobacteria</taxon>
        <taxon>Rhodobacterales</taxon>
        <taxon>Roseobacteraceae</taxon>
        <taxon>Maritimibacter</taxon>
    </lineage>
</organism>
<dbReference type="AlphaFoldDB" id="A0A5D0RLX3"/>
<protein>
    <submittedName>
        <fullName evidence="5">NUDIX hydrolase</fullName>
    </submittedName>
</protein>
<evidence type="ECO:0000256" key="3">
    <source>
        <dbReference type="RuleBase" id="RU003476"/>
    </source>
</evidence>
<evidence type="ECO:0000313" key="6">
    <source>
        <dbReference type="Proteomes" id="UP000322080"/>
    </source>
</evidence>
<dbReference type="GO" id="GO:0016787">
    <property type="term" value="F:hydrolase activity"/>
    <property type="evidence" value="ECO:0007669"/>
    <property type="project" value="UniProtKB-KW"/>
</dbReference>
<dbReference type="Pfam" id="PF00293">
    <property type="entry name" value="NUDIX"/>
    <property type="match status" value="1"/>
</dbReference>
<proteinExistence type="inferred from homology"/>
<dbReference type="InterPro" id="IPR020476">
    <property type="entry name" value="Nudix_hydrolase"/>
</dbReference>
<accession>A0A5D0RLX3</accession>
<evidence type="ECO:0000313" key="5">
    <source>
        <dbReference type="EMBL" id="TYB81618.1"/>
    </source>
</evidence>
<dbReference type="Gene3D" id="3.90.79.10">
    <property type="entry name" value="Nucleoside Triphosphate Pyrophosphohydrolase"/>
    <property type="match status" value="1"/>
</dbReference>
<dbReference type="InterPro" id="IPR020084">
    <property type="entry name" value="NUDIX_hydrolase_CS"/>
</dbReference>
<dbReference type="PROSITE" id="PS00893">
    <property type="entry name" value="NUDIX_BOX"/>
    <property type="match status" value="1"/>
</dbReference>
<keyword evidence="2 3" id="KW-0378">Hydrolase</keyword>
<keyword evidence="6" id="KW-1185">Reference proteome</keyword>
<comment type="caution">
    <text evidence="5">The sequence shown here is derived from an EMBL/GenBank/DDBJ whole genome shotgun (WGS) entry which is preliminary data.</text>
</comment>
<evidence type="ECO:0000256" key="1">
    <source>
        <dbReference type="ARBA" id="ARBA00001946"/>
    </source>
</evidence>
<dbReference type="InterPro" id="IPR015797">
    <property type="entry name" value="NUDIX_hydrolase-like_dom_sf"/>
</dbReference>
<evidence type="ECO:0000256" key="2">
    <source>
        <dbReference type="ARBA" id="ARBA00022801"/>
    </source>
</evidence>
<dbReference type="PRINTS" id="PR00502">
    <property type="entry name" value="NUDIXFAMILY"/>
</dbReference>
<comment type="similarity">
    <text evidence="3">Belongs to the Nudix hydrolase family.</text>
</comment>
<dbReference type="SUPFAM" id="SSF55811">
    <property type="entry name" value="Nudix"/>
    <property type="match status" value="1"/>
</dbReference>
<dbReference type="PANTHER" id="PTHR43736">
    <property type="entry name" value="ADP-RIBOSE PYROPHOSPHATASE"/>
    <property type="match status" value="1"/>
</dbReference>
<dbReference type="RefSeq" id="WP_148377426.1">
    <property type="nucleotide sequence ID" value="NZ_VSIY01000005.1"/>
</dbReference>
<reference evidence="5 6" key="1">
    <citation type="submission" date="2019-08" db="EMBL/GenBank/DDBJ databases">
        <title>Identification of a novel species of the genus Boseongicola.</title>
        <authorList>
            <person name="Zhang X.-Q."/>
        </authorList>
    </citation>
    <scope>NUCLEOTIDE SEQUENCE [LARGE SCALE GENOMIC DNA]</scope>
    <source>
        <strain evidence="5 6">HY14</strain>
    </source>
</reference>
<dbReference type="InterPro" id="IPR000086">
    <property type="entry name" value="NUDIX_hydrolase_dom"/>
</dbReference>